<evidence type="ECO:0000256" key="4">
    <source>
        <dbReference type="ARBA" id="ARBA00022475"/>
    </source>
</evidence>
<evidence type="ECO:0000256" key="1">
    <source>
        <dbReference type="ARBA" id="ARBA00004651"/>
    </source>
</evidence>
<reference evidence="10 11" key="1">
    <citation type="submission" date="2016-08" db="EMBL/GenBank/DDBJ databases">
        <title>Whole genome sequence of Mesorhizobium sp. strain UASWS1009 isolated from industrial sewage.</title>
        <authorList>
            <person name="Crovadore J."/>
            <person name="Calmin G."/>
            <person name="Chablais R."/>
            <person name="Cochard B."/>
            <person name="Lefort F."/>
        </authorList>
    </citation>
    <scope>NUCLEOTIDE SEQUENCE [LARGE SCALE GENOMIC DNA]</scope>
    <source>
        <strain evidence="10 11">UASWS1009</strain>
    </source>
</reference>
<keyword evidence="3 8" id="KW-0813">Transport</keyword>
<accession>A0A1C2E3M5</accession>
<dbReference type="CDD" id="cd06261">
    <property type="entry name" value="TM_PBP2"/>
    <property type="match status" value="1"/>
</dbReference>
<dbReference type="SUPFAM" id="SSF161098">
    <property type="entry name" value="MetI-like"/>
    <property type="match status" value="1"/>
</dbReference>
<dbReference type="Pfam" id="PF00528">
    <property type="entry name" value="BPD_transp_1"/>
    <property type="match status" value="1"/>
</dbReference>
<dbReference type="GO" id="GO:0055085">
    <property type="term" value="P:transmembrane transport"/>
    <property type="evidence" value="ECO:0007669"/>
    <property type="project" value="InterPro"/>
</dbReference>
<keyword evidence="11" id="KW-1185">Reference proteome</keyword>
<feature type="transmembrane region" description="Helical" evidence="8">
    <location>
        <begin position="238"/>
        <end position="260"/>
    </location>
</feature>
<evidence type="ECO:0000313" key="10">
    <source>
        <dbReference type="EMBL" id="OCX21523.1"/>
    </source>
</evidence>
<keyword evidence="6 8" id="KW-1133">Transmembrane helix</keyword>
<dbReference type="AlphaFoldDB" id="A0A1C2E3M5"/>
<dbReference type="STRING" id="1566387.QV13_07680"/>
<evidence type="ECO:0000256" key="2">
    <source>
        <dbReference type="ARBA" id="ARBA00007069"/>
    </source>
</evidence>
<feature type="transmembrane region" description="Helical" evidence="8">
    <location>
        <begin position="85"/>
        <end position="110"/>
    </location>
</feature>
<proteinExistence type="inferred from homology"/>
<evidence type="ECO:0000256" key="8">
    <source>
        <dbReference type="RuleBase" id="RU363032"/>
    </source>
</evidence>
<evidence type="ECO:0000313" key="11">
    <source>
        <dbReference type="Proteomes" id="UP000094412"/>
    </source>
</evidence>
<feature type="domain" description="ABC transmembrane type-1" evidence="9">
    <location>
        <begin position="51"/>
        <end position="257"/>
    </location>
</feature>
<dbReference type="EMBL" id="MDEO01000028">
    <property type="protein sequence ID" value="OCX21523.1"/>
    <property type="molecule type" value="Genomic_DNA"/>
</dbReference>
<keyword evidence="5 8" id="KW-0812">Transmembrane</keyword>
<comment type="subcellular location">
    <subcellularLocation>
        <location evidence="1 8">Cell membrane</location>
        <topology evidence="1 8">Multi-pass membrane protein</topology>
    </subcellularLocation>
</comment>
<dbReference type="GO" id="GO:0005886">
    <property type="term" value="C:plasma membrane"/>
    <property type="evidence" value="ECO:0007669"/>
    <property type="project" value="UniProtKB-SubCell"/>
</dbReference>
<dbReference type="Gene3D" id="1.10.3720.10">
    <property type="entry name" value="MetI-like"/>
    <property type="match status" value="1"/>
</dbReference>
<sequence length="268" mass="29665">MAIVILVFGRTMFSVIRMSFNDWVPPKFYIDGFVATHYAHLVTDPVIREAVWNTFVLSVVASVASVVLAYVLALIVWLKPAKWRLAIIGMMLCPLLISEISIIFGWWLFLPRNGLLSYALVSTGLLHEKISLLYTEGAAFIGLIYVILPFSFFILLSVMDRQDKQLLEASSDLGASPLITFREVLLPLTWRGIVLALSQAFIWAMGIYATPSALGPDTLWTVGQLIQEQMIGRSNWPMASAMAVAMVFAVLLLMIGARLLGGKEPGRG</sequence>
<protein>
    <recommendedName>
        <fullName evidence="9">ABC transmembrane type-1 domain-containing protein</fullName>
    </recommendedName>
</protein>
<dbReference type="PROSITE" id="PS50928">
    <property type="entry name" value="ABC_TM1"/>
    <property type="match status" value="1"/>
</dbReference>
<dbReference type="Proteomes" id="UP000094412">
    <property type="component" value="Unassembled WGS sequence"/>
</dbReference>
<name>A0A1C2E3M5_9HYPH</name>
<evidence type="ECO:0000256" key="7">
    <source>
        <dbReference type="ARBA" id="ARBA00023136"/>
    </source>
</evidence>
<evidence type="ECO:0000256" key="5">
    <source>
        <dbReference type="ARBA" id="ARBA00022692"/>
    </source>
</evidence>
<gene>
    <name evidence="10" type="ORF">QV13_07680</name>
</gene>
<evidence type="ECO:0000259" key="9">
    <source>
        <dbReference type="PROSITE" id="PS50928"/>
    </source>
</evidence>
<dbReference type="PANTHER" id="PTHR42929:SF5">
    <property type="entry name" value="ABC TRANSPORTER PERMEASE PROTEIN"/>
    <property type="match status" value="1"/>
</dbReference>
<keyword evidence="4" id="KW-1003">Cell membrane</keyword>
<feature type="transmembrane region" description="Helical" evidence="8">
    <location>
        <begin position="188"/>
        <end position="209"/>
    </location>
</feature>
<evidence type="ECO:0000256" key="6">
    <source>
        <dbReference type="ARBA" id="ARBA00022989"/>
    </source>
</evidence>
<evidence type="ECO:0000256" key="3">
    <source>
        <dbReference type="ARBA" id="ARBA00022448"/>
    </source>
</evidence>
<dbReference type="InterPro" id="IPR000515">
    <property type="entry name" value="MetI-like"/>
</dbReference>
<comment type="similarity">
    <text evidence="2">Belongs to the binding-protein-dependent transport system permease family. CysTW subfamily.</text>
</comment>
<organism evidence="10 11">
    <name type="scientific">Mesorhizobium hungaricum</name>
    <dbReference type="NCBI Taxonomy" id="1566387"/>
    <lineage>
        <taxon>Bacteria</taxon>
        <taxon>Pseudomonadati</taxon>
        <taxon>Pseudomonadota</taxon>
        <taxon>Alphaproteobacteria</taxon>
        <taxon>Hyphomicrobiales</taxon>
        <taxon>Phyllobacteriaceae</taxon>
        <taxon>Mesorhizobium</taxon>
    </lineage>
</organism>
<comment type="caution">
    <text evidence="10">The sequence shown here is derived from an EMBL/GenBank/DDBJ whole genome shotgun (WGS) entry which is preliminary data.</text>
</comment>
<dbReference type="PANTHER" id="PTHR42929">
    <property type="entry name" value="INNER MEMBRANE ABC TRANSPORTER PERMEASE PROTEIN YDCU-RELATED-RELATED"/>
    <property type="match status" value="1"/>
</dbReference>
<keyword evidence="7 8" id="KW-0472">Membrane</keyword>
<dbReference type="InterPro" id="IPR035906">
    <property type="entry name" value="MetI-like_sf"/>
</dbReference>
<feature type="transmembrane region" description="Helical" evidence="8">
    <location>
        <begin position="55"/>
        <end position="78"/>
    </location>
</feature>
<feature type="transmembrane region" description="Helical" evidence="8">
    <location>
        <begin position="130"/>
        <end position="156"/>
    </location>
</feature>